<reference evidence="3 4" key="1">
    <citation type="submission" date="2019-10" db="EMBL/GenBank/DDBJ databases">
        <authorList>
            <person name="Palmer J.M."/>
        </authorList>
    </citation>
    <scope>NUCLEOTIDE SEQUENCE [LARGE SCALE GENOMIC DNA]</scope>
    <source>
        <strain evidence="3 4">TWF730</strain>
    </source>
</reference>
<feature type="compositionally biased region" description="Polar residues" evidence="1">
    <location>
        <begin position="128"/>
        <end position="140"/>
    </location>
</feature>
<sequence length="244" mass="26277">MALRTFIRYLLLTPIQISIFLLISLPLACFAAVTTFFSVIFLSSRLLLVYVDLVVSVVFASPAPSKSTTASKVSRKANRLGLNTTTATSRAHPHPLVIPRSPPRSPPRSGSSGWRSQQQQQQQRSGGHYQQSFTAPSSPNIGRKRMAAFPGVGMGSYQQPVYQQSVVLPMSSSSVSSSSGSPPLSMKGGVGKTSTPFSTPNVPPPPYGYEGSSNRGKRGPVVIVGPRDEEEDDDEEDYFTGRAQ</sequence>
<feature type="region of interest" description="Disordered" evidence="1">
    <location>
        <begin position="64"/>
        <end position="147"/>
    </location>
</feature>
<evidence type="ECO:0000313" key="3">
    <source>
        <dbReference type="EMBL" id="KAK6343346.1"/>
    </source>
</evidence>
<gene>
    <name evidence="3" type="ORF">TWF730_010937</name>
</gene>
<feature type="transmembrane region" description="Helical" evidence="2">
    <location>
        <begin position="20"/>
        <end position="41"/>
    </location>
</feature>
<evidence type="ECO:0000256" key="1">
    <source>
        <dbReference type="SAM" id="MobiDB-lite"/>
    </source>
</evidence>
<keyword evidence="2" id="KW-0812">Transmembrane</keyword>
<accession>A0AAV9UIY3</accession>
<feature type="region of interest" description="Disordered" evidence="1">
    <location>
        <begin position="171"/>
        <end position="244"/>
    </location>
</feature>
<keyword evidence="4" id="KW-1185">Reference proteome</keyword>
<organism evidence="3 4">
    <name type="scientific">Orbilia blumenaviensis</name>
    <dbReference type="NCBI Taxonomy" id="1796055"/>
    <lineage>
        <taxon>Eukaryota</taxon>
        <taxon>Fungi</taxon>
        <taxon>Dikarya</taxon>
        <taxon>Ascomycota</taxon>
        <taxon>Pezizomycotina</taxon>
        <taxon>Orbiliomycetes</taxon>
        <taxon>Orbiliales</taxon>
        <taxon>Orbiliaceae</taxon>
        <taxon>Orbilia</taxon>
    </lineage>
</organism>
<evidence type="ECO:0000256" key="2">
    <source>
        <dbReference type="SAM" id="Phobius"/>
    </source>
</evidence>
<keyword evidence="2" id="KW-0472">Membrane</keyword>
<feature type="compositionally biased region" description="Low complexity" evidence="1">
    <location>
        <begin position="107"/>
        <end position="127"/>
    </location>
</feature>
<proteinExistence type="predicted"/>
<feature type="compositionally biased region" description="Acidic residues" evidence="1">
    <location>
        <begin position="228"/>
        <end position="238"/>
    </location>
</feature>
<feature type="compositionally biased region" description="Low complexity" evidence="1">
    <location>
        <begin position="171"/>
        <end position="186"/>
    </location>
</feature>
<dbReference type="AlphaFoldDB" id="A0AAV9UIY3"/>
<protein>
    <submittedName>
        <fullName evidence="3">Uncharacterized protein</fullName>
    </submittedName>
</protein>
<evidence type="ECO:0000313" key="4">
    <source>
        <dbReference type="Proteomes" id="UP001373714"/>
    </source>
</evidence>
<dbReference type="Proteomes" id="UP001373714">
    <property type="component" value="Unassembled WGS sequence"/>
</dbReference>
<keyword evidence="2" id="KW-1133">Transmembrane helix</keyword>
<dbReference type="EMBL" id="JAVHNS010000009">
    <property type="protein sequence ID" value="KAK6343346.1"/>
    <property type="molecule type" value="Genomic_DNA"/>
</dbReference>
<name>A0AAV9UIY3_9PEZI</name>
<comment type="caution">
    <text evidence="3">The sequence shown here is derived from an EMBL/GenBank/DDBJ whole genome shotgun (WGS) entry which is preliminary data.</text>
</comment>